<protein>
    <recommendedName>
        <fullName evidence="2">CDP-glycerol--glycerophosphate glycerophosphotransferase</fullName>
    </recommendedName>
</protein>
<feature type="non-terminal residue" evidence="1">
    <location>
        <position position="301"/>
    </location>
</feature>
<dbReference type="Pfam" id="PF04464">
    <property type="entry name" value="Glyphos_transf"/>
    <property type="match status" value="1"/>
</dbReference>
<sequence length="301" mass="34826">MMDLTSVMRLPRSQRKIVFYSEGKSYWVHLEGILKEFLSQTNIPVCYITSSKDDPGLHYYHPNLKSFKIDEGGCRNWLFKNIDTDLMVMTMPDIETYQVKRSKYPVHYVYVQHSLVSLHMVYRKGAFDHFDSIFCAGPHHLKEIRATEEKYQLPPKKLIEHGYGRLDAIIANRKSAKLPPANNPKRILIAPSWGKHSLVETIGNQLVSHLLESKFYVTLRPHPQTVKYSKVQLKKILERHKNNSNFDLEVNIASQDSLHRADLMISDWSGAALDYSFGLGKPVLFIDVPRKVNNPEYELLD</sequence>
<accession>A0A382I1X0</accession>
<gene>
    <name evidence="1" type="ORF">METZ01_LOCUS246163</name>
</gene>
<dbReference type="GO" id="GO:0016020">
    <property type="term" value="C:membrane"/>
    <property type="evidence" value="ECO:0007669"/>
    <property type="project" value="InterPro"/>
</dbReference>
<dbReference type="InterPro" id="IPR043148">
    <property type="entry name" value="TagF_C"/>
</dbReference>
<proteinExistence type="predicted"/>
<dbReference type="Gene3D" id="3.40.50.12580">
    <property type="match status" value="1"/>
</dbReference>
<dbReference type="GO" id="GO:0047355">
    <property type="term" value="F:CDP-glycerol glycerophosphotransferase activity"/>
    <property type="evidence" value="ECO:0007669"/>
    <property type="project" value="InterPro"/>
</dbReference>
<dbReference type="AlphaFoldDB" id="A0A382I1X0"/>
<name>A0A382I1X0_9ZZZZ</name>
<reference evidence="1" key="1">
    <citation type="submission" date="2018-05" db="EMBL/GenBank/DDBJ databases">
        <authorList>
            <person name="Lanie J.A."/>
            <person name="Ng W.-L."/>
            <person name="Kazmierczak K.M."/>
            <person name="Andrzejewski T.M."/>
            <person name="Davidsen T.M."/>
            <person name="Wayne K.J."/>
            <person name="Tettelin H."/>
            <person name="Glass J.I."/>
            <person name="Rusch D."/>
            <person name="Podicherti R."/>
            <person name="Tsui H.-C.T."/>
            <person name="Winkler M.E."/>
        </authorList>
    </citation>
    <scope>NUCLEOTIDE SEQUENCE</scope>
</reference>
<dbReference type="EMBL" id="UINC01064540">
    <property type="protein sequence ID" value="SVB93309.1"/>
    <property type="molecule type" value="Genomic_DNA"/>
</dbReference>
<evidence type="ECO:0008006" key="2">
    <source>
        <dbReference type="Google" id="ProtNLM"/>
    </source>
</evidence>
<dbReference type="InterPro" id="IPR007554">
    <property type="entry name" value="Glycerophosphate_synth"/>
</dbReference>
<evidence type="ECO:0000313" key="1">
    <source>
        <dbReference type="EMBL" id="SVB93309.1"/>
    </source>
</evidence>
<organism evidence="1">
    <name type="scientific">marine metagenome</name>
    <dbReference type="NCBI Taxonomy" id="408172"/>
    <lineage>
        <taxon>unclassified sequences</taxon>
        <taxon>metagenomes</taxon>
        <taxon>ecological metagenomes</taxon>
    </lineage>
</organism>